<dbReference type="PANTHER" id="PTHR46145:SF4">
    <property type="entry name" value="HEPARANASE"/>
    <property type="match status" value="1"/>
</dbReference>
<keyword evidence="3" id="KW-0732">Signal</keyword>
<dbReference type="Pfam" id="PF03662">
    <property type="entry name" value="Glyco_hydro_79n"/>
    <property type="match status" value="1"/>
</dbReference>
<feature type="region of interest" description="Disordered" evidence="2">
    <location>
        <begin position="818"/>
        <end position="841"/>
    </location>
</feature>
<feature type="chain" id="PRO_5035749150" description="Heparanase" evidence="3">
    <location>
        <begin position="21"/>
        <end position="1260"/>
    </location>
</feature>
<feature type="compositionally biased region" description="Basic and acidic residues" evidence="2">
    <location>
        <begin position="828"/>
        <end position="841"/>
    </location>
</feature>
<proteinExistence type="inferred from homology"/>
<dbReference type="AlphaFoldDB" id="A0A8R2H7K8"/>
<dbReference type="RefSeq" id="XP_016659365.1">
    <property type="nucleotide sequence ID" value="XM_016803876.1"/>
</dbReference>
<comment type="similarity">
    <text evidence="1">Belongs to the glycosyl hydrolase 79 family.</text>
</comment>
<dbReference type="Proteomes" id="UP000007819">
    <property type="component" value="Chromosome A2"/>
</dbReference>
<dbReference type="GO" id="GO:0016798">
    <property type="term" value="F:hydrolase activity, acting on glycosyl bonds"/>
    <property type="evidence" value="ECO:0007669"/>
    <property type="project" value="InterPro"/>
</dbReference>
<evidence type="ECO:0000256" key="1">
    <source>
        <dbReference type="ARBA" id="ARBA00009800"/>
    </source>
</evidence>
<evidence type="ECO:0000313" key="5">
    <source>
        <dbReference type="Proteomes" id="UP000007819"/>
    </source>
</evidence>
<dbReference type="InterPro" id="IPR005199">
    <property type="entry name" value="Glyco_hydro_79"/>
</dbReference>
<sequence length="1260" mass="142890">MFNIVSLGALLFFGTCLANAQNPSILVQPGGYSSNILSININTKKCMHTVSDHFLSITLEPSTIFSALQKNLGPASINMAKGLSPAYIRISGPECNNFKFQGSEDISKLSPTHPVRQGRNNITITGWHWSQLNEFIAKTGLDLIVGLNVMNRKHGSWDLSNTLDLISYSDKHGYDMAFQIGNDIQAIGSRIDGASLGRDANRLRKVLEAFPRYLNSPILGPDVRSCETPEETRYLKSFIIESGPSLSALSYQVPFSSEKNVENPTEIFSYIQNQMEARVWQKDLTNKYLGKIAAKKPLWIVESGNKDRRGDFMDGLVWAQRLCAGARVGINTIMRKPSLSSLSEPTSDYWVSVLHKALVGSEVLDIKILSGNKTRLETVAHCTKMSPYDPNEGILAPEYRYNRGAVVVFGVNMGSEAIKISLKTGQMQNLPLHQYLLTANNRQTKRALKSSSTMLNGQKLILSPDGDLPIISPKVRTSNQLITIPSQCVFFLVLPNSKSKACMAVQIEESKESYKNGVRILDQEEFDETDYNTPILDQEDELVSNEKQTYVAFRPKYIKTNDESVVEREVNNIQMSQPNNDGSLNIENLQQSEPLVKYVTFSNNNWLSKFPKTLNNREYSDEPPTFPSTETATIETQTELASLPPPKSRREKYHILAQAVAGRRHTEKNIRSDLYSNLDSAISSLKSAQKLKLIKRSIDDTDYNSKELDEIIKEFTNKERLSLDPFSKTDQLSSEIPFKSDEDRFKTHDRIKKEYTKINTEIPEVQPSELTLQTLETTMITSTPPMTTAAVDKHRAKHESHVQKIKTRAEQALAKANEKTSQKIKGRRQQDKFKNEVKDPTVQHSITEKPIITSIKSITENSMMASPKSITRNAMVTSTQSITTNTELPSNENLTSLGDNIRYNRQTNSTTTDGIKIARPRINLKSKKYINLLDVENTKTTPISHPPITEIANFEPSITEMPTKKTTKLRSFTYIPKTLNLTKPKVIDVVEIKSGKTLVRENRETTILPIPKIKIKPVRHPLGRVRTPSNVDLDQIVTNEKITERLVENLRDGKKTLQSEQIVSPIDKNEESKLESKTGLPAAIKLKALEEKLKIRRMEIEQRLHQKNHKIKRSLKNSIVEDDIMDINDILNSDRPNELDINAEPVLKREIIRYPRSVADFTVKLNEVNTYVDKINHEVDPKNNEVTEHSNNLMDRKNKNEMNILSEDSGFDNLNIKLKRKSVFEDIDEDDYSKTTINMVNKLFSHMQIFWKYLKKTFQF</sequence>
<keyword evidence="5" id="KW-1185">Reference proteome</keyword>
<dbReference type="InterPro" id="IPR017853">
    <property type="entry name" value="GH"/>
</dbReference>
<evidence type="ECO:0000256" key="3">
    <source>
        <dbReference type="SAM" id="SignalP"/>
    </source>
</evidence>
<dbReference type="EnsemblMetazoa" id="XM_016803876.1">
    <property type="protein sequence ID" value="XP_016659365.1"/>
    <property type="gene ID" value="LOC100572917"/>
</dbReference>
<organism evidence="4 5">
    <name type="scientific">Acyrthosiphon pisum</name>
    <name type="common">Pea aphid</name>
    <dbReference type="NCBI Taxonomy" id="7029"/>
    <lineage>
        <taxon>Eukaryota</taxon>
        <taxon>Metazoa</taxon>
        <taxon>Ecdysozoa</taxon>
        <taxon>Arthropoda</taxon>
        <taxon>Hexapoda</taxon>
        <taxon>Insecta</taxon>
        <taxon>Pterygota</taxon>
        <taxon>Neoptera</taxon>
        <taxon>Paraneoptera</taxon>
        <taxon>Hemiptera</taxon>
        <taxon>Sternorrhyncha</taxon>
        <taxon>Aphidomorpha</taxon>
        <taxon>Aphidoidea</taxon>
        <taxon>Aphididae</taxon>
        <taxon>Macrosiphini</taxon>
        <taxon>Acyrthosiphon</taxon>
    </lineage>
</organism>
<dbReference type="GO" id="GO:0031012">
    <property type="term" value="C:extracellular matrix"/>
    <property type="evidence" value="ECO:0007669"/>
    <property type="project" value="TreeGrafter"/>
</dbReference>
<dbReference type="GO" id="GO:0005615">
    <property type="term" value="C:extracellular space"/>
    <property type="evidence" value="ECO:0007669"/>
    <property type="project" value="TreeGrafter"/>
</dbReference>
<dbReference type="PANTHER" id="PTHR46145">
    <property type="entry name" value="HEPARANASE"/>
    <property type="match status" value="1"/>
</dbReference>
<dbReference type="GO" id="GO:0016020">
    <property type="term" value="C:membrane"/>
    <property type="evidence" value="ECO:0007669"/>
    <property type="project" value="InterPro"/>
</dbReference>
<dbReference type="KEGG" id="api:100572917"/>
<dbReference type="OrthoDB" id="7736742at2759"/>
<accession>A0A8R2H7K8</accession>
<reference evidence="5" key="1">
    <citation type="submission" date="2010-06" db="EMBL/GenBank/DDBJ databases">
        <authorList>
            <person name="Jiang H."/>
            <person name="Abraham K."/>
            <person name="Ali S."/>
            <person name="Alsbrooks S.L."/>
            <person name="Anim B.N."/>
            <person name="Anosike U.S."/>
            <person name="Attaway T."/>
            <person name="Bandaranaike D.P."/>
            <person name="Battles P.K."/>
            <person name="Bell S.N."/>
            <person name="Bell A.V."/>
            <person name="Beltran B."/>
            <person name="Bickham C."/>
            <person name="Bustamante Y."/>
            <person name="Caleb T."/>
            <person name="Canada A."/>
            <person name="Cardenas V."/>
            <person name="Carter K."/>
            <person name="Chacko J."/>
            <person name="Chandrabose M.N."/>
            <person name="Chavez D."/>
            <person name="Chavez A."/>
            <person name="Chen L."/>
            <person name="Chu H.-S."/>
            <person name="Claassen K.J."/>
            <person name="Cockrell R."/>
            <person name="Collins M."/>
            <person name="Cooper J.A."/>
            <person name="Cree A."/>
            <person name="Curry S.M."/>
            <person name="Da Y."/>
            <person name="Dao M.D."/>
            <person name="Das B."/>
            <person name="Davila M.-L."/>
            <person name="Davy-Carroll L."/>
            <person name="Denson S."/>
            <person name="Dinh H."/>
            <person name="Ebong V.E."/>
            <person name="Edwards J.R."/>
            <person name="Egan A."/>
            <person name="El-Daye J."/>
            <person name="Escobedo L."/>
            <person name="Fernandez S."/>
            <person name="Fernando P.R."/>
            <person name="Flagg N."/>
            <person name="Forbes L.D."/>
            <person name="Fowler R.G."/>
            <person name="Fu Q."/>
            <person name="Gabisi R.A."/>
            <person name="Ganer J."/>
            <person name="Garbino Pronczuk A."/>
            <person name="Garcia R.M."/>
            <person name="Garner T."/>
            <person name="Garrett T.E."/>
            <person name="Gonzalez D.A."/>
            <person name="Hamid H."/>
            <person name="Hawkins E.S."/>
            <person name="Hirani K."/>
            <person name="Hogues M.E."/>
            <person name="Hollins B."/>
            <person name="Hsiao C.-H."/>
            <person name="Jabil R."/>
            <person name="James M.L."/>
            <person name="Jhangiani S.N."/>
            <person name="Johnson B."/>
            <person name="Johnson Q."/>
            <person name="Joshi V."/>
            <person name="Kalu J.B."/>
            <person name="Kam C."/>
            <person name="Kashfia A."/>
            <person name="Keebler J."/>
            <person name="Kisamo H."/>
            <person name="Kovar C.L."/>
            <person name="Lago L.A."/>
            <person name="Lai C.-Y."/>
            <person name="Laidlaw J."/>
            <person name="Lara F."/>
            <person name="Le T.-K."/>
            <person name="Lee S.L."/>
            <person name="Legall F.H."/>
            <person name="Lemon S.J."/>
            <person name="Lewis L.R."/>
            <person name="Li B."/>
            <person name="Liu Y."/>
            <person name="Liu Y.-S."/>
            <person name="Lopez J."/>
            <person name="Lozado R.J."/>
            <person name="Lu J."/>
            <person name="Madu R.C."/>
            <person name="Maheshwari M."/>
            <person name="Maheshwari R."/>
            <person name="Malloy K."/>
            <person name="Martinez E."/>
            <person name="Mathew T."/>
            <person name="Mercado I.C."/>
            <person name="Mercado C."/>
            <person name="Meyer B."/>
            <person name="Montgomery K."/>
            <person name="Morgan M.B."/>
            <person name="Munidasa M."/>
            <person name="Nazareth L.V."/>
            <person name="Nelson J."/>
            <person name="Ng B.M."/>
            <person name="Nguyen N.B."/>
            <person name="Nguyen P.Q."/>
            <person name="Nguyen T."/>
            <person name="Obregon M."/>
            <person name="Okwuonu G.O."/>
            <person name="Onwere C.G."/>
            <person name="Orozco G."/>
            <person name="Parra A."/>
            <person name="Patel S."/>
            <person name="Patil S."/>
            <person name="Perez A."/>
            <person name="Perez Y."/>
            <person name="Pham C."/>
            <person name="Primus E.L."/>
            <person name="Pu L.-L."/>
            <person name="Puazo M."/>
            <person name="Qin X."/>
            <person name="Quiroz J.B."/>
            <person name="Reese J."/>
            <person name="Richards S."/>
            <person name="Rives C.M."/>
            <person name="Robberts R."/>
            <person name="Ruiz S.J."/>
            <person name="Ruiz M.J."/>
            <person name="Santibanez J."/>
            <person name="Schneider B.W."/>
            <person name="Sisson I."/>
            <person name="Smith M."/>
            <person name="Sodergren E."/>
            <person name="Song X.-Z."/>
            <person name="Song B.B."/>
            <person name="Summersgill H."/>
            <person name="Thelus R."/>
            <person name="Thornton R.D."/>
            <person name="Trejos Z.Y."/>
            <person name="Usmani K."/>
            <person name="Vattathil S."/>
            <person name="Villasana D."/>
            <person name="Walker D.L."/>
            <person name="Wang S."/>
            <person name="Wang K."/>
            <person name="White C.S."/>
            <person name="Williams A.C."/>
            <person name="Williamson J."/>
            <person name="Wilson K."/>
            <person name="Woghiren I.O."/>
            <person name="Woodworth J.R."/>
            <person name="Worley K.C."/>
            <person name="Wright R.A."/>
            <person name="Wu W."/>
            <person name="Young L."/>
            <person name="Zhang L."/>
            <person name="Zhang J."/>
            <person name="Zhu Y."/>
            <person name="Muzny D.M."/>
            <person name="Weinstock G."/>
            <person name="Gibbs R.A."/>
        </authorList>
    </citation>
    <scope>NUCLEOTIDE SEQUENCE [LARGE SCALE GENOMIC DNA]</scope>
    <source>
        <strain evidence="5">LSR1</strain>
    </source>
</reference>
<name>A0A8R2H7K8_ACYPI</name>
<dbReference type="GeneID" id="100572917"/>
<evidence type="ECO:0000256" key="2">
    <source>
        <dbReference type="SAM" id="MobiDB-lite"/>
    </source>
</evidence>
<evidence type="ECO:0000313" key="4">
    <source>
        <dbReference type="EnsemblMetazoa" id="XP_016659365.1"/>
    </source>
</evidence>
<reference evidence="4" key="2">
    <citation type="submission" date="2022-06" db="UniProtKB">
        <authorList>
            <consortium name="EnsemblMetazoa"/>
        </authorList>
    </citation>
    <scope>IDENTIFICATION</scope>
</reference>
<feature type="signal peptide" evidence="3">
    <location>
        <begin position="1"/>
        <end position="20"/>
    </location>
</feature>
<protein>
    <recommendedName>
        <fullName evidence="6">Heparanase</fullName>
    </recommendedName>
</protein>
<dbReference type="Gene3D" id="3.20.20.80">
    <property type="entry name" value="Glycosidases"/>
    <property type="match status" value="1"/>
</dbReference>
<dbReference type="SUPFAM" id="SSF51445">
    <property type="entry name" value="(Trans)glycosidases"/>
    <property type="match status" value="1"/>
</dbReference>
<evidence type="ECO:0008006" key="6">
    <source>
        <dbReference type="Google" id="ProtNLM"/>
    </source>
</evidence>